<comment type="caution">
    <text evidence="5">The sequence shown here is derived from an EMBL/GenBank/DDBJ whole genome shotgun (WGS) entry which is preliminary data.</text>
</comment>
<evidence type="ECO:0000313" key="5">
    <source>
        <dbReference type="EMBL" id="KZB69087.1"/>
    </source>
</evidence>
<keyword evidence="1" id="KW-0805">Transcription regulation</keyword>
<evidence type="ECO:0000259" key="4">
    <source>
        <dbReference type="PROSITE" id="PS50949"/>
    </source>
</evidence>
<gene>
    <name evidence="5" type="ORF">AUP42_09330</name>
</gene>
<evidence type="ECO:0000256" key="3">
    <source>
        <dbReference type="ARBA" id="ARBA00023163"/>
    </source>
</evidence>
<name>A0A154LB19_9PROT</name>
<dbReference type="PANTHER" id="PTHR43537:SF5">
    <property type="entry name" value="UXU OPERON TRANSCRIPTIONAL REGULATOR"/>
    <property type="match status" value="1"/>
</dbReference>
<keyword evidence="2" id="KW-0238">DNA-binding</keyword>
<dbReference type="PROSITE" id="PS50949">
    <property type="entry name" value="HTH_GNTR"/>
    <property type="match status" value="1"/>
</dbReference>
<evidence type="ECO:0000313" key="6">
    <source>
        <dbReference type="Proteomes" id="UP000076335"/>
    </source>
</evidence>
<dbReference type="GO" id="GO:0003677">
    <property type="term" value="F:DNA binding"/>
    <property type="evidence" value="ECO:0007669"/>
    <property type="project" value="UniProtKB-KW"/>
</dbReference>
<dbReference type="RefSeq" id="WP_062948109.1">
    <property type="nucleotide sequence ID" value="NZ_CP136684.1"/>
</dbReference>
<feature type="domain" description="HTH gntR-type" evidence="4">
    <location>
        <begin position="6"/>
        <end position="73"/>
    </location>
</feature>
<keyword evidence="3" id="KW-0804">Transcription</keyword>
<accession>A0A154LB19</accession>
<evidence type="ECO:0000256" key="1">
    <source>
        <dbReference type="ARBA" id="ARBA00023015"/>
    </source>
</evidence>
<dbReference type="Proteomes" id="UP000076335">
    <property type="component" value="Unassembled WGS sequence"/>
</dbReference>
<reference evidence="5 6" key="1">
    <citation type="submission" date="2015-12" db="EMBL/GenBank/DDBJ databases">
        <title>Genome sequence of Thalassospira lucentensis MCCC 1A02072.</title>
        <authorList>
            <person name="Lu L."/>
            <person name="Lai Q."/>
            <person name="Shao Z."/>
            <person name="Qian P."/>
        </authorList>
    </citation>
    <scope>NUCLEOTIDE SEQUENCE [LARGE SCALE GENOMIC DNA]</scope>
    <source>
        <strain evidence="5 6">MCCC 1A02072</strain>
    </source>
</reference>
<dbReference type="EMBL" id="LPVY01000002">
    <property type="protein sequence ID" value="KZB69087.1"/>
    <property type="molecule type" value="Genomic_DNA"/>
</dbReference>
<dbReference type="InterPro" id="IPR000524">
    <property type="entry name" value="Tscrpt_reg_HTH_GntR"/>
</dbReference>
<dbReference type="PANTHER" id="PTHR43537">
    <property type="entry name" value="TRANSCRIPTIONAL REGULATOR, GNTR FAMILY"/>
    <property type="match status" value="1"/>
</dbReference>
<organism evidence="5 6">
    <name type="scientific">Thalassospira lucentensis</name>
    <dbReference type="NCBI Taxonomy" id="168935"/>
    <lineage>
        <taxon>Bacteria</taxon>
        <taxon>Pseudomonadati</taxon>
        <taxon>Pseudomonadota</taxon>
        <taxon>Alphaproteobacteria</taxon>
        <taxon>Rhodospirillales</taxon>
        <taxon>Thalassospiraceae</taxon>
        <taxon>Thalassospira</taxon>
    </lineage>
</organism>
<dbReference type="SUPFAM" id="SSF46785">
    <property type="entry name" value="Winged helix' DNA-binding domain"/>
    <property type="match status" value="1"/>
</dbReference>
<dbReference type="InterPro" id="IPR036390">
    <property type="entry name" value="WH_DNA-bd_sf"/>
</dbReference>
<dbReference type="GO" id="GO:0003700">
    <property type="term" value="F:DNA-binding transcription factor activity"/>
    <property type="evidence" value="ECO:0007669"/>
    <property type="project" value="InterPro"/>
</dbReference>
<dbReference type="AlphaFoldDB" id="A0A154LB19"/>
<dbReference type="Gene3D" id="1.10.10.10">
    <property type="entry name" value="Winged helix-like DNA-binding domain superfamily/Winged helix DNA-binding domain"/>
    <property type="match status" value="1"/>
</dbReference>
<dbReference type="SMART" id="SM00345">
    <property type="entry name" value="HTH_GNTR"/>
    <property type="match status" value="1"/>
</dbReference>
<dbReference type="InterPro" id="IPR036388">
    <property type="entry name" value="WH-like_DNA-bd_sf"/>
</dbReference>
<sequence length="216" mass="24377">MTATQKSSVDIIYEAIRERICLGVYESGAVLYEGELGKEFEVSRTPIRQVLQRLAYEKLAVVKVGVGTTVQDQPLETQRQGLQIRSGIYRIIDDLGITATPQDIEASIAPLYYRVSRLSADAEREKFWSVLRDVHLLTAGLIADDVLKRTDDMLFYRTVPGLVHQSARFPDLATNLIRTEFEKLIGPIEKGDFQTYFRLRAETLLSYCALLDAAES</sequence>
<dbReference type="Pfam" id="PF00392">
    <property type="entry name" value="GntR"/>
    <property type="match status" value="1"/>
</dbReference>
<dbReference type="OrthoDB" id="9789310at2"/>
<proteinExistence type="predicted"/>
<protein>
    <recommendedName>
        <fullName evidence="4">HTH gntR-type domain-containing protein</fullName>
    </recommendedName>
</protein>
<evidence type="ECO:0000256" key="2">
    <source>
        <dbReference type="ARBA" id="ARBA00023125"/>
    </source>
</evidence>